<organism evidence="1 2">
    <name type="scientific">Rattus norvegicus</name>
    <name type="common">Rat</name>
    <dbReference type="NCBI Taxonomy" id="10116"/>
    <lineage>
        <taxon>Eukaryota</taxon>
        <taxon>Metazoa</taxon>
        <taxon>Chordata</taxon>
        <taxon>Craniata</taxon>
        <taxon>Vertebrata</taxon>
        <taxon>Euteleostomi</taxon>
        <taxon>Mammalia</taxon>
        <taxon>Eutheria</taxon>
        <taxon>Euarchontoglires</taxon>
        <taxon>Glires</taxon>
        <taxon>Rodentia</taxon>
        <taxon>Myomorpha</taxon>
        <taxon>Muroidea</taxon>
        <taxon>Muridae</taxon>
        <taxon>Murinae</taxon>
        <taxon>Rattus</taxon>
    </lineage>
</organism>
<sequence>MEDTAPKPGLPSTATVVTLVTQEPPAMTVLAMNEQNPVEINKSPKNILQHPNTVDLLLTNPPLPPYHDTGLLNSVLMVTF</sequence>
<dbReference type="AlphaFoldDB" id="A6KUH6"/>
<evidence type="ECO:0000313" key="1">
    <source>
        <dbReference type="EMBL" id="EDL83225.1"/>
    </source>
</evidence>
<evidence type="ECO:0000313" key="2">
    <source>
        <dbReference type="Proteomes" id="UP000234681"/>
    </source>
</evidence>
<proteinExistence type="predicted"/>
<dbReference type="EMBL" id="CH474182">
    <property type="protein sequence ID" value="EDL83225.1"/>
    <property type="molecule type" value="Genomic_DNA"/>
</dbReference>
<name>A6KUH6_RAT</name>
<accession>A6KUH6</accession>
<protein>
    <submittedName>
        <fullName evidence="1">RCG42246</fullName>
    </submittedName>
</protein>
<reference evidence="2" key="1">
    <citation type="submission" date="2005-06" db="EMBL/GenBank/DDBJ databases">
        <authorList>
            <person name="Mural R.J."/>
            <person name="Li P.W."/>
            <person name="Adams M.D."/>
            <person name="Amanatides P.G."/>
            <person name="Baden-Tillson H."/>
            <person name="Barnstead M."/>
            <person name="Chin S.H."/>
            <person name="Dew I."/>
            <person name="Evans C.A."/>
            <person name="Ferriera S."/>
            <person name="Flanigan M."/>
            <person name="Fosler C."/>
            <person name="Glodek A."/>
            <person name="Gu Z."/>
            <person name="Holt R.A."/>
            <person name="Jennings D."/>
            <person name="Kraft C.L."/>
            <person name="Lu F."/>
            <person name="Nguyen T."/>
            <person name="Nusskern D.R."/>
            <person name="Pfannkoch C.M."/>
            <person name="Sitter C."/>
            <person name="Sutton G.G."/>
            <person name="Venter J.C."/>
            <person name="Wang Z."/>
            <person name="Woodage T."/>
            <person name="Zheng X.H."/>
            <person name="Zhong F."/>
        </authorList>
    </citation>
    <scope>NUCLEOTIDE SEQUENCE [LARGE SCALE GENOMIC DNA]</scope>
    <source>
        <strain>BN</strain>
        <strain evidence="2">Sprague-Dawley</strain>
    </source>
</reference>
<dbReference type="Proteomes" id="UP000234681">
    <property type="component" value="Unassembled WGS sequence"/>
</dbReference>
<gene>
    <name evidence="1" type="ORF">rCG_42246</name>
</gene>